<dbReference type="SUPFAM" id="SSF89796">
    <property type="entry name" value="CoA-transferase family III (CaiB/BaiF)"/>
    <property type="match status" value="1"/>
</dbReference>
<evidence type="ECO:0000256" key="11">
    <source>
        <dbReference type="ARBA" id="ARBA00052509"/>
    </source>
</evidence>
<keyword evidence="4" id="KW-0809">Transit peptide</keyword>
<comment type="similarity">
    <text evidence="2">Belongs to the CoA-transferase III family.</text>
</comment>
<dbReference type="GO" id="GO:0005739">
    <property type="term" value="C:mitochondrion"/>
    <property type="evidence" value="ECO:0007669"/>
    <property type="project" value="UniProtKB-SubCell"/>
</dbReference>
<comment type="catalytic activity">
    <reaction evidence="7">
        <text>glutarate + succinyl-CoA = glutaryl-CoA + succinate</text>
        <dbReference type="Rhea" id="RHEA:67900"/>
        <dbReference type="ChEBI" id="CHEBI:30031"/>
        <dbReference type="ChEBI" id="CHEBI:30921"/>
        <dbReference type="ChEBI" id="CHEBI:57292"/>
        <dbReference type="ChEBI" id="CHEBI:57378"/>
    </reaction>
    <physiologicalReaction direction="left-to-right" evidence="7">
        <dbReference type="Rhea" id="RHEA:67901"/>
    </physiologicalReaction>
    <physiologicalReaction direction="right-to-left" evidence="7">
        <dbReference type="Rhea" id="RHEA:67902"/>
    </physiologicalReaction>
</comment>
<evidence type="ECO:0000256" key="17">
    <source>
        <dbReference type="ARBA" id="ARBA00080717"/>
    </source>
</evidence>
<gene>
    <name evidence="18" type="ORF">ABG768_017603</name>
</gene>
<dbReference type="Gene3D" id="3.30.1540.10">
    <property type="entry name" value="formyl-coa transferase, domain 3"/>
    <property type="match status" value="1"/>
</dbReference>
<evidence type="ECO:0000256" key="7">
    <source>
        <dbReference type="ARBA" id="ARBA00050578"/>
    </source>
</evidence>
<evidence type="ECO:0000256" key="14">
    <source>
        <dbReference type="ARBA" id="ARBA00066474"/>
    </source>
</evidence>
<evidence type="ECO:0000313" key="18">
    <source>
        <dbReference type="EMBL" id="KAK9953621.1"/>
    </source>
</evidence>
<dbReference type="InterPro" id="IPR044855">
    <property type="entry name" value="CoA-Trfase_III_dom3_sf"/>
</dbReference>
<evidence type="ECO:0000256" key="13">
    <source>
        <dbReference type="ARBA" id="ARBA00059512"/>
    </source>
</evidence>
<dbReference type="FunFam" id="3.40.50.10540:FF:000005">
    <property type="entry name" value="succinate--hydroxymethylglutarate CoA-transferase isoform X1"/>
    <property type="match status" value="1"/>
</dbReference>
<evidence type="ECO:0000256" key="10">
    <source>
        <dbReference type="ARBA" id="ARBA00052000"/>
    </source>
</evidence>
<organism evidence="18 19">
    <name type="scientific">Culter alburnus</name>
    <name type="common">Topmouth culter</name>
    <dbReference type="NCBI Taxonomy" id="194366"/>
    <lineage>
        <taxon>Eukaryota</taxon>
        <taxon>Metazoa</taxon>
        <taxon>Chordata</taxon>
        <taxon>Craniata</taxon>
        <taxon>Vertebrata</taxon>
        <taxon>Euteleostomi</taxon>
        <taxon>Actinopterygii</taxon>
        <taxon>Neopterygii</taxon>
        <taxon>Teleostei</taxon>
        <taxon>Ostariophysi</taxon>
        <taxon>Cypriniformes</taxon>
        <taxon>Xenocyprididae</taxon>
        <taxon>Xenocypridinae</taxon>
        <taxon>Culter</taxon>
    </lineage>
</organism>
<evidence type="ECO:0000256" key="9">
    <source>
        <dbReference type="ARBA" id="ARBA00051571"/>
    </source>
</evidence>
<evidence type="ECO:0000256" key="8">
    <source>
        <dbReference type="ARBA" id="ARBA00051001"/>
    </source>
</evidence>
<dbReference type="AlphaFoldDB" id="A0AAW1Z035"/>
<dbReference type="EC" id="2.8.3.13" evidence="14"/>
<dbReference type="Proteomes" id="UP001479290">
    <property type="component" value="Unassembled WGS sequence"/>
</dbReference>
<reference evidence="18 19" key="1">
    <citation type="submission" date="2024-05" db="EMBL/GenBank/DDBJ databases">
        <title>A high-quality chromosomal-level genome assembly of Topmouth culter (Culter alburnus).</title>
        <authorList>
            <person name="Zhao H."/>
        </authorList>
    </citation>
    <scope>NUCLEOTIDE SEQUENCE [LARGE SCALE GENOMIC DNA]</scope>
    <source>
        <strain evidence="18">CATC2023</strain>
        <tissue evidence="18">Muscle</tissue>
    </source>
</reference>
<keyword evidence="19" id="KW-1185">Reference proteome</keyword>
<evidence type="ECO:0000256" key="3">
    <source>
        <dbReference type="ARBA" id="ARBA00022679"/>
    </source>
</evidence>
<keyword evidence="3" id="KW-0808">Transferase</keyword>
<dbReference type="FunFam" id="3.30.1540.10:FF:000005">
    <property type="entry name" value="succinate--hydroxymethylglutarate CoA-transferase isoform X4"/>
    <property type="match status" value="1"/>
</dbReference>
<evidence type="ECO:0000256" key="2">
    <source>
        <dbReference type="ARBA" id="ARBA00008383"/>
    </source>
</evidence>
<comment type="subcellular location">
    <subcellularLocation>
        <location evidence="1">Mitochondrion</location>
    </subcellularLocation>
</comment>
<sequence>MSGSVVIRVLSYLSRTSQFLPPNKTNYVNIRRPFTAKLQGEGQIRPLDGVKVLDLTRVLAGPFATMILGDLGAEVIKVERPGSGDDTRAWGPPFVGDESAYFLSVNRNKKSIAVNLKDPKGTKLVTELAKVCDVLVENYLPGKLNEMGLGYEELSEVAPHLIYCSITGYGQTGPESHKPGYDSIASAVSGMMHITGPEDGDPVRPGVAMTDLATGLYTQGAVMAALLQRQKTGRGLHIDCNLLSSQVACLTHIAANYLNAGIEARRWGTAHGSIVPYQGFKTKDGYLVVAAGNDQQFMKVCKVLCMNGLADSPKYKSNKLRVQHRKELLQILSERFMEETTGEWLRRFEGTGVPCGPINNIQQVFANPQVAHNGLILEMDHPKSGRIAVPGPAVRFSTFESSNPMPPPLIGQHTVQVLRDTLGYSDDVINQLLASRTVTQNKASLGKTFQLKLAVLMTATESVGNSKGQNLAKRRKRVIQPNQLHMTLAPSLHPTLHLSVLSQWEVTHAAVTSSFACVGRCYANGWFPEQPASNEMN</sequence>
<keyword evidence="5" id="KW-0007">Acetylation</keyword>
<evidence type="ECO:0000256" key="4">
    <source>
        <dbReference type="ARBA" id="ARBA00022946"/>
    </source>
</evidence>
<dbReference type="GO" id="GO:0047369">
    <property type="term" value="F:succinate-hydroxymethylglutarate CoA-transferase activity"/>
    <property type="evidence" value="ECO:0007669"/>
    <property type="project" value="UniProtKB-EC"/>
</dbReference>
<evidence type="ECO:0000256" key="5">
    <source>
        <dbReference type="ARBA" id="ARBA00022990"/>
    </source>
</evidence>
<evidence type="ECO:0000256" key="6">
    <source>
        <dbReference type="ARBA" id="ARBA00023128"/>
    </source>
</evidence>
<evidence type="ECO:0000256" key="1">
    <source>
        <dbReference type="ARBA" id="ARBA00004173"/>
    </source>
</evidence>
<comment type="caution">
    <text evidence="18">The sequence shown here is derived from an EMBL/GenBank/DDBJ whole genome shotgun (WGS) entry which is preliminary data.</text>
</comment>
<evidence type="ECO:0000256" key="12">
    <source>
        <dbReference type="ARBA" id="ARBA00052957"/>
    </source>
</evidence>
<evidence type="ECO:0000256" key="15">
    <source>
        <dbReference type="ARBA" id="ARBA00072178"/>
    </source>
</evidence>
<dbReference type="Pfam" id="PF02515">
    <property type="entry name" value="CoA_transf_3"/>
    <property type="match status" value="1"/>
</dbReference>
<comment type="catalytic activity">
    <reaction evidence="9">
        <text>itaconate + glutaryl-CoA = itaconyl-CoA + glutarate</text>
        <dbReference type="Rhea" id="RHEA:81715"/>
        <dbReference type="ChEBI" id="CHEBI:17240"/>
        <dbReference type="ChEBI" id="CHEBI:30921"/>
        <dbReference type="ChEBI" id="CHEBI:57378"/>
        <dbReference type="ChEBI" id="CHEBI:57381"/>
    </reaction>
    <physiologicalReaction direction="left-to-right" evidence="9">
        <dbReference type="Rhea" id="RHEA:81716"/>
    </physiologicalReaction>
    <physiologicalReaction direction="right-to-left" evidence="9">
        <dbReference type="Rhea" id="RHEA:81717"/>
    </physiologicalReaction>
</comment>
<comment type="catalytic activity">
    <reaction evidence="10">
        <text>3-hydroxy-3-methylglutarate + glutaryl-CoA = (3S)-3-hydroxy-3-methylglutaryl-CoA + glutarate</text>
        <dbReference type="Rhea" id="RHEA:81723"/>
        <dbReference type="ChEBI" id="CHEBI:17325"/>
        <dbReference type="ChEBI" id="CHEBI:30921"/>
        <dbReference type="ChEBI" id="CHEBI:43074"/>
        <dbReference type="ChEBI" id="CHEBI:57378"/>
    </reaction>
    <physiologicalReaction direction="left-to-right" evidence="10">
        <dbReference type="Rhea" id="RHEA:81724"/>
    </physiologicalReaction>
    <physiologicalReaction direction="right-to-left" evidence="10">
        <dbReference type="Rhea" id="RHEA:81725"/>
    </physiologicalReaction>
</comment>
<dbReference type="InterPro" id="IPR023606">
    <property type="entry name" value="CoA-Trfase_III_dom_1_sf"/>
</dbReference>
<evidence type="ECO:0000256" key="16">
    <source>
        <dbReference type="ARBA" id="ARBA00075311"/>
    </source>
</evidence>
<comment type="catalytic activity">
    <reaction evidence="12">
        <text>itaconate + succinyl-CoA = itaconyl-CoA + succinate</text>
        <dbReference type="Rhea" id="RHEA:38283"/>
        <dbReference type="ChEBI" id="CHEBI:17240"/>
        <dbReference type="ChEBI" id="CHEBI:30031"/>
        <dbReference type="ChEBI" id="CHEBI:57292"/>
        <dbReference type="ChEBI" id="CHEBI:57381"/>
    </reaction>
    <physiologicalReaction direction="left-to-right" evidence="12">
        <dbReference type="Rhea" id="RHEA:38284"/>
    </physiologicalReaction>
    <physiologicalReaction direction="right-to-left" evidence="12">
        <dbReference type="Rhea" id="RHEA:38285"/>
    </physiologicalReaction>
</comment>
<protein>
    <recommendedName>
        <fullName evidence="15">Succinyl-CoA:glutarate CoA-transferase</fullName>
        <ecNumber evidence="14">2.8.3.13</ecNumber>
    </recommendedName>
    <alternativeName>
        <fullName evidence="17">Dicarboxyl-CoA:dicarboxylic acid coenzyme A transferase SUGCT</fullName>
    </alternativeName>
    <alternativeName>
        <fullName evidence="16">Succinate--hydroxymethylglutarate CoA-transferase</fullName>
    </alternativeName>
</protein>
<dbReference type="PANTHER" id="PTHR48207:SF3">
    <property type="entry name" value="SUCCINATE--HYDROXYMETHYLGLUTARATE COA-TRANSFERASE"/>
    <property type="match status" value="1"/>
</dbReference>
<comment type="catalytic activity">
    <reaction evidence="8">
        <text>3-hydroxy-3-methylglutarate + succinyl-CoA = (3S)-3-hydroxy-3-methylglutaryl-CoA + succinate</text>
        <dbReference type="Rhea" id="RHEA:12284"/>
        <dbReference type="ChEBI" id="CHEBI:17325"/>
        <dbReference type="ChEBI" id="CHEBI:30031"/>
        <dbReference type="ChEBI" id="CHEBI:43074"/>
        <dbReference type="ChEBI" id="CHEBI:57292"/>
        <dbReference type="EC" id="2.8.3.13"/>
    </reaction>
    <physiologicalReaction direction="left-to-right" evidence="8">
        <dbReference type="Rhea" id="RHEA:12285"/>
    </physiologicalReaction>
    <physiologicalReaction direction="right-to-left" evidence="8">
        <dbReference type="Rhea" id="RHEA:12286"/>
    </physiologicalReaction>
</comment>
<dbReference type="InterPro" id="IPR050483">
    <property type="entry name" value="CoA-transferase_III_domain"/>
</dbReference>
<keyword evidence="6" id="KW-0496">Mitochondrion</keyword>
<evidence type="ECO:0000313" key="19">
    <source>
        <dbReference type="Proteomes" id="UP001479290"/>
    </source>
</evidence>
<proteinExistence type="inferred from homology"/>
<dbReference type="PANTHER" id="PTHR48207">
    <property type="entry name" value="SUCCINATE--HYDROXYMETHYLGLUTARATE COA-TRANSFERASE"/>
    <property type="match status" value="1"/>
</dbReference>
<name>A0AAW1Z035_CULAL</name>
<dbReference type="EMBL" id="JAWDJR010000023">
    <property type="protein sequence ID" value="KAK9953621.1"/>
    <property type="molecule type" value="Genomic_DNA"/>
</dbReference>
<dbReference type="Gene3D" id="3.40.50.10540">
    <property type="entry name" value="Crotonobetainyl-coa:carnitine coa-transferase, domain 1"/>
    <property type="match status" value="1"/>
</dbReference>
<dbReference type="InterPro" id="IPR003673">
    <property type="entry name" value="CoA-Trfase_fam_III"/>
</dbReference>
<comment type="catalytic activity">
    <reaction evidence="11">
        <text>hexanedioate + glutaryl-CoA = hexanedioyl-CoA + glutarate</text>
        <dbReference type="Rhea" id="RHEA:81711"/>
        <dbReference type="ChEBI" id="CHEBI:17128"/>
        <dbReference type="ChEBI" id="CHEBI:30921"/>
        <dbReference type="ChEBI" id="CHEBI:57378"/>
        <dbReference type="ChEBI" id="CHEBI:76327"/>
    </reaction>
    <physiologicalReaction direction="left-to-right" evidence="11">
        <dbReference type="Rhea" id="RHEA:81712"/>
    </physiologicalReaction>
    <physiologicalReaction direction="right-to-left" evidence="11">
        <dbReference type="Rhea" id="RHEA:81713"/>
    </physiologicalReaction>
</comment>
<accession>A0AAW1Z035</accession>
<comment type="function">
    <text evidence="13">Coenzyme A (CoA) transferase that reversibly catalyzes the transfer of a CoA moiety from a dicarboxyl-CoA to a dicarboxylate in a metabolite recycling process. Displays preference for succinyl-CoA and glutarate-CoA as dicarboxyl-CoA donors and glutarate, succinate, adipate/hexanedioate, itaconate and 3-hydroxy-3-methylglutarate as dicarboxylate acceptors. Acts on intermediates or end products of lysine and tryptophan degradation pathway, in particular catalyzes succinyl-CoA-dependent reesterification of free glutarate into glutaryl-CoA to prevent renal excretion of glutarate. Upon inflammation, may convert macrophage-derived itaconate to itaconyl-CoA in erythroid precursors where it negatively regulates the TCA cycle and heme synthesis to limit erythroid differentiation in the context of stress erythropoiesis.</text>
</comment>